<evidence type="ECO:0000259" key="2">
    <source>
        <dbReference type="Pfam" id="PF01168"/>
    </source>
</evidence>
<dbReference type="FunFam" id="3.20.20.10:FF:000018">
    <property type="entry name" value="Pyridoxal phosphate homeostasis protein"/>
    <property type="match status" value="1"/>
</dbReference>
<dbReference type="PANTHER" id="PTHR10146">
    <property type="entry name" value="PROLINE SYNTHETASE CO-TRANSCRIBED BACTERIAL HOMOLOG PROTEIN"/>
    <property type="match status" value="1"/>
</dbReference>
<dbReference type="GO" id="GO:0030170">
    <property type="term" value="F:pyridoxal phosphate binding"/>
    <property type="evidence" value="ECO:0007669"/>
    <property type="project" value="InterPro"/>
</dbReference>
<dbReference type="InterPro" id="IPR029066">
    <property type="entry name" value="PLP-binding_barrel"/>
</dbReference>
<name>A0A3B0YF88_9ZZZZ</name>
<dbReference type="Gene3D" id="3.20.20.10">
    <property type="entry name" value="Alanine racemase"/>
    <property type="match status" value="1"/>
</dbReference>
<dbReference type="NCBIfam" id="TIGR00044">
    <property type="entry name" value="YggS family pyridoxal phosphate-dependent enzyme"/>
    <property type="match status" value="1"/>
</dbReference>
<dbReference type="CDD" id="cd00635">
    <property type="entry name" value="PLPDE_III_YBL036c_like"/>
    <property type="match status" value="1"/>
</dbReference>
<keyword evidence="1" id="KW-0663">Pyridoxal phosphate</keyword>
<reference evidence="3" key="1">
    <citation type="submission" date="2018-06" db="EMBL/GenBank/DDBJ databases">
        <authorList>
            <person name="Zhirakovskaya E."/>
        </authorList>
    </citation>
    <scope>NUCLEOTIDE SEQUENCE</scope>
</reference>
<dbReference type="InterPro" id="IPR001608">
    <property type="entry name" value="Ala_racemase_N"/>
</dbReference>
<dbReference type="PIRSF" id="PIRSF004848">
    <property type="entry name" value="YBL036c_PLPDEIII"/>
    <property type="match status" value="1"/>
</dbReference>
<dbReference type="AlphaFoldDB" id="A0A3B0YF88"/>
<dbReference type="InterPro" id="IPR011078">
    <property type="entry name" value="PyrdxlP_homeostasis"/>
</dbReference>
<gene>
    <name evidence="3" type="ORF">MNBD_GAMMA14-2599</name>
</gene>
<proteinExistence type="inferred from homology"/>
<dbReference type="SUPFAM" id="SSF51419">
    <property type="entry name" value="PLP-binding barrel"/>
    <property type="match status" value="1"/>
</dbReference>
<evidence type="ECO:0000256" key="1">
    <source>
        <dbReference type="ARBA" id="ARBA00022898"/>
    </source>
</evidence>
<dbReference type="Pfam" id="PF01168">
    <property type="entry name" value="Ala_racemase_N"/>
    <property type="match status" value="1"/>
</dbReference>
<protein>
    <submittedName>
        <fullName evidence="3">UPF0001 protein YggS</fullName>
    </submittedName>
</protein>
<feature type="domain" description="Alanine racemase N-terminal" evidence="2">
    <location>
        <begin position="13"/>
        <end position="226"/>
    </location>
</feature>
<evidence type="ECO:0000313" key="3">
    <source>
        <dbReference type="EMBL" id="VAW79558.1"/>
    </source>
</evidence>
<dbReference type="EMBL" id="UOFM01000315">
    <property type="protein sequence ID" value="VAW79558.1"/>
    <property type="molecule type" value="Genomic_DNA"/>
</dbReference>
<dbReference type="PROSITE" id="PS01211">
    <property type="entry name" value="UPF0001"/>
    <property type="match status" value="1"/>
</dbReference>
<dbReference type="HAMAP" id="MF_02087">
    <property type="entry name" value="PLP_homeostasis"/>
    <property type="match status" value="1"/>
</dbReference>
<sequence length="232" mass="26129">MNNLHDAITEVRQRIAEAAQRAGRRAGDVRLIAVSKRRPVESIQTLLSLGQNDFGENQMQEAIDKIDQINEPSINWHFIGHLQSNKTRYVGGNFNWVHTVDSVKLARRIAASASETGCIINLLLQVNVSGDPAKHGLPEDALYPLIETVLTEDLKTVRLRGLMTIGYRDISESETRRSFAHLRELLETCQTRYGPDFSELSMGMSRDYPLAIEEGSTMVRIGHTLFNEVRLD</sequence>
<organism evidence="3">
    <name type="scientific">hydrothermal vent metagenome</name>
    <dbReference type="NCBI Taxonomy" id="652676"/>
    <lineage>
        <taxon>unclassified sequences</taxon>
        <taxon>metagenomes</taxon>
        <taxon>ecological metagenomes</taxon>
    </lineage>
</organism>
<dbReference type="PANTHER" id="PTHR10146:SF14">
    <property type="entry name" value="PYRIDOXAL PHOSPHATE HOMEOSTASIS PROTEIN"/>
    <property type="match status" value="1"/>
</dbReference>
<accession>A0A3B0YF88</accession>